<dbReference type="SUPFAM" id="SSF53474">
    <property type="entry name" value="alpha/beta-Hydrolases"/>
    <property type="match status" value="1"/>
</dbReference>
<dbReference type="GeneID" id="73044002"/>
<sequence length="83" mass="9183">MGFSETNLDFSEISVSTLVLYGENELGFVKRHVPRLADEIPNVTVREVPGAGHASNLDNPEFFTGALREFLAAHVSQNRRPLT</sequence>
<proteinExistence type="predicted"/>
<dbReference type="EMBL" id="JBHSHT010000002">
    <property type="protein sequence ID" value="MFC4825287.1"/>
    <property type="molecule type" value="Genomic_DNA"/>
</dbReference>
<accession>A0ABD5Q3H8</accession>
<dbReference type="InterPro" id="IPR029058">
    <property type="entry name" value="AB_hydrolase_fold"/>
</dbReference>
<dbReference type="Gene3D" id="3.40.50.1820">
    <property type="entry name" value="alpha/beta hydrolase"/>
    <property type="match status" value="1"/>
</dbReference>
<keyword evidence="1" id="KW-0378">Hydrolase</keyword>
<evidence type="ECO:0000313" key="2">
    <source>
        <dbReference type="Proteomes" id="UP001595945"/>
    </source>
</evidence>
<gene>
    <name evidence="1" type="ORF">ACFO9K_13565</name>
</gene>
<comment type="caution">
    <text evidence="1">The sequence shown here is derived from an EMBL/GenBank/DDBJ whole genome shotgun (WGS) entry which is preliminary data.</text>
</comment>
<organism evidence="1 2">
    <name type="scientific">Halorussus aquaticus</name>
    <dbReference type="NCBI Taxonomy" id="2953748"/>
    <lineage>
        <taxon>Archaea</taxon>
        <taxon>Methanobacteriati</taxon>
        <taxon>Methanobacteriota</taxon>
        <taxon>Stenosarchaea group</taxon>
        <taxon>Halobacteria</taxon>
        <taxon>Halobacteriales</taxon>
        <taxon>Haladaptataceae</taxon>
        <taxon>Halorussus</taxon>
    </lineage>
</organism>
<evidence type="ECO:0000313" key="1">
    <source>
        <dbReference type="EMBL" id="MFC4825287.1"/>
    </source>
</evidence>
<protein>
    <submittedName>
        <fullName evidence="1">Alpha/beta fold hydrolase</fullName>
    </submittedName>
</protein>
<dbReference type="AlphaFoldDB" id="A0ABD5Q3H8"/>
<name>A0ABD5Q3H8_9EURY</name>
<reference evidence="1 2" key="1">
    <citation type="journal article" date="2019" name="Int. J. Syst. Evol. Microbiol.">
        <title>The Global Catalogue of Microorganisms (GCM) 10K type strain sequencing project: providing services to taxonomists for standard genome sequencing and annotation.</title>
        <authorList>
            <consortium name="The Broad Institute Genomics Platform"/>
            <consortium name="The Broad Institute Genome Sequencing Center for Infectious Disease"/>
            <person name="Wu L."/>
            <person name="Ma J."/>
        </authorList>
    </citation>
    <scope>NUCLEOTIDE SEQUENCE [LARGE SCALE GENOMIC DNA]</scope>
    <source>
        <strain evidence="1 2">XZYJ18</strain>
    </source>
</reference>
<dbReference type="GO" id="GO:0016787">
    <property type="term" value="F:hydrolase activity"/>
    <property type="evidence" value="ECO:0007669"/>
    <property type="project" value="UniProtKB-KW"/>
</dbReference>
<keyword evidence="2" id="KW-1185">Reference proteome</keyword>
<dbReference type="Proteomes" id="UP001595945">
    <property type="component" value="Unassembled WGS sequence"/>
</dbReference>
<dbReference type="RefSeq" id="WP_254269022.1">
    <property type="nucleotide sequence ID" value="NZ_CP100400.1"/>
</dbReference>